<keyword evidence="1" id="KW-0378">Hydrolase</keyword>
<dbReference type="Proteomes" id="UP001149719">
    <property type="component" value="Unassembled WGS sequence"/>
</dbReference>
<evidence type="ECO:0000313" key="3">
    <source>
        <dbReference type="EMBL" id="MCZ2720936.1"/>
    </source>
</evidence>
<dbReference type="InterPro" id="IPR036526">
    <property type="entry name" value="C-N_Hydrolase_sf"/>
</dbReference>
<feature type="domain" description="CN hydrolase" evidence="2">
    <location>
        <begin position="6"/>
        <end position="250"/>
    </location>
</feature>
<gene>
    <name evidence="3" type="ORF">O1D97_04565</name>
</gene>
<dbReference type="PANTHER" id="PTHR43674">
    <property type="entry name" value="NITRILASE C965.09-RELATED"/>
    <property type="match status" value="1"/>
</dbReference>
<dbReference type="PANTHER" id="PTHR43674:SF2">
    <property type="entry name" value="BETA-UREIDOPROPIONASE"/>
    <property type="match status" value="1"/>
</dbReference>
<dbReference type="SUPFAM" id="SSF56317">
    <property type="entry name" value="Carbon-nitrogen hydrolase"/>
    <property type="match status" value="1"/>
</dbReference>
<sequence>MMTSSIRVGIAQINVALTQIDTNFIKHQQFIKEAQQDKCELLLFPELSLTGYQVAHHTPHIAMPVTDERLIRLAQIAPSMCVVVGFVEYAGPGEYYNAMAHLHHGEVKKIHRKLNLPTYGGLNEGKWFHQGQQLTHTNIKPNWHSSTLICADLWNPALVHCAFLKRPEIMLAPINSASNIVSDVFSNEKNWLTNIEFYSMTYGTPLMMANRFGPENDAHFWGGSRILNSRGEVIVQAEDKETYISCTLELNDIATARFDLPTIRDANSALIKQLLNV</sequence>
<evidence type="ECO:0000256" key="1">
    <source>
        <dbReference type="ARBA" id="ARBA00022801"/>
    </source>
</evidence>
<dbReference type="EMBL" id="JAPUBN010000011">
    <property type="protein sequence ID" value="MCZ2720936.1"/>
    <property type="molecule type" value="Genomic_DNA"/>
</dbReference>
<dbReference type="PROSITE" id="PS50263">
    <property type="entry name" value="CN_HYDROLASE"/>
    <property type="match status" value="1"/>
</dbReference>
<dbReference type="InterPro" id="IPR003010">
    <property type="entry name" value="C-N_Hydrolase"/>
</dbReference>
<evidence type="ECO:0000259" key="2">
    <source>
        <dbReference type="PROSITE" id="PS50263"/>
    </source>
</evidence>
<comment type="caution">
    <text evidence="3">The sequence shown here is derived from an EMBL/GenBank/DDBJ whole genome shotgun (WGS) entry which is preliminary data.</text>
</comment>
<keyword evidence="4" id="KW-1185">Reference proteome</keyword>
<dbReference type="Pfam" id="PF00795">
    <property type="entry name" value="CN_hydrolase"/>
    <property type="match status" value="1"/>
</dbReference>
<organism evidence="3 4">
    <name type="scientific">Marinomonas phaeophyticola</name>
    <dbReference type="NCBI Taxonomy" id="3004091"/>
    <lineage>
        <taxon>Bacteria</taxon>
        <taxon>Pseudomonadati</taxon>
        <taxon>Pseudomonadota</taxon>
        <taxon>Gammaproteobacteria</taxon>
        <taxon>Oceanospirillales</taxon>
        <taxon>Oceanospirillaceae</taxon>
        <taxon>Marinomonas</taxon>
    </lineage>
</organism>
<dbReference type="RefSeq" id="WP_269123216.1">
    <property type="nucleotide sequence ID" value="NZ_JAPUBN010000011.1"/>
</dbReference>
<evidence type="ECO:0000313" key="4">
    <source>
        <dbReference type="Proteomes" id="UP001149719"/>
    </source>
</evidence>
<reference evidence="3" key="1">
    <citation type="submission" date="2022-12" db="EMBL/GenBank/DDBJ databases">
        <title>Marinomonas 15G1-11 sp. nov, isolated from marine algae.</title>
        <authorList>
            <person name="Butt M."/>
            <person name="Choi D.G."/>
            <person name="Kim J.M."/>
            <person name="Lee J.K."/>
            <person name="Baek J.H."/>
            <person name="Jeon C.O."/>
        </authorList>
    </citation>
    <scope>NUCLEOTIDE SEQUENCE</scope>
    <source>
        <strain evidence="3">15G1-11</strain>
    </source>
</reference>
<accession>A0ABT4JRC9</accession>
<dbReference type="CDD" id="cd07586">
    <property type="entry name" value="nitrilase_8"/>
    <property type="match status" value="1"/>
</dbReference>
<dbReference type="InterPro" id="IPR050345">
    <property type="entry name" value="Aliph_Amidase/BUP"/>
</dbReference>
<proteinExistence type="predicted"/>
<name>A0ABT4JRC9_9GAMM</name>
<dbReference type="Gene3D" id="3.60.110.10">
    <property type="entry name" value="Carbon-nitrogen hydrolase"/>
    <property type="match status" value="1"/>
</dbReference>
<protein>
    <submittedName>
        <fullName evidence="3">NAD+ synthetase</fullName>
    </submittedName>
</protein>